<dbReference type="Proteomes" id="UP000799438">
    <property type="component" value="Unassembled WGS sequence"/>
</dbReference>
<accession>A0A6A6BJN7</accession>
<dbReference type="GO" id="GO:0000423">
    <property type="term" value="P:mitophagy"/>
    <property type="evidence" value="ECO:0007669"/>
    <property type="project" value="InterPro"/>
</dbReference>
<dbReference type="GeneID" id="54293300"/>
<gene>
    <name evidence="2" type="ORF">K452DRAFT_171892</name>
</gene>
<name>A0A6A6BJN7_9PEZI</name>
<proteinExistence type="predicted"/>
<dbReference type="PANTHER" id="PTHR38699">
    <property type="entry name" value="CHROMOSOME 1, WHOLE GENOME SHOTGUN SEQUENCE"/>
    <property type="match status" value="1"/>
</dbReference>
<evidence type="ECO:0000313" key="2">
    <source>
        <dbReference type="EMBL" id="KAF2143494.1"/>
    </source>
</evidence>
<dbReference type="PANTHER" id="PTHR38699:SF1">
    <property type="entry name" value="MITOPHAGY RECEPTOR ATG43"/>
    <property type="match status" value="1"/>
</dbReference>
<feature type="region of interest" description="Disordered" evidence="1">
    <location>
        <begin position="1"/>
        <end position="55"/>
    </location>
</feature>
<dbReference type="InterPro" id="IPR013898">
    <property type="entry name" value="Atg43"/>
</dbReference>
<dbReference type="AlphaFoldDB" id="A0A6A6BJN7"/>
<feature type="compositionally biased region" description="Polar residues" evidence="1">
    <location>
        <begin position="11"/>
        <end position="20"/>
    </location>
</feature>
<keyword evidence="3" id="KW-1185">Reference proteome</keyword>
<evidence type="ECO:0000313" key="3">
    <source>
        <dbReference type="Proteomes" id="UP000799438"/>
    </source>
</evidence>
<evidence type="ECO:0008006" key="4">
    <source>
        <dbReference type="Google" id="ProtNLM"/>
    </source>
</evidence>
<evidence type="ECO:0000256" key="1">
    <source>
        <dbReference type="SAM" id="MobiDB-lite"/>
    </source>
</evidence>
<dbReference type="Pfam" id="PF08589">
    <property type="entry name" value="ATG43"/>
    <property type="match status" value="1"/>
</dbReference>
<organism evidence="2 3">
    <name type="scientific">Aplosporella prunicola CBS 121167</name>
    <dbReference type="NCBI Taxonomy" id="1176127"/>
    <lineage>
        <taxon>Eukaryota</taxon>
        <taxon>Fungi</taxon>
        <taxon>Dikarya</taxon>
        <taxon>Ascomycota</taxon>
        <taxon>Pezizomycotina</taxon>
        <taxon>Dothideomycetes</taxon>
        <taxon>Dothideomycetes incertae sedis</taxon>
        <taxon>Botryosphaeriales</taxon>
        <taxon>Aplosporellaceae</taxon>
        <taxon>Aplosporella</taxon>
    </lineage>
</organism>
<sequence>MSAPAPLEVASTIQSASIEPNPSPKHDVNPSTAASGKEPVTIASSPPPSDIESDEVPLSVLRPAPRPHHLPPLPDLRFEQSYLKSIEKAQSGWGVAYITLRDQLLLPLLQGTLWTLLLTGWRFWNRESQLAGQSVGARVRRWWWSVNDWNLPSLRRHDVAADLKDVSIRFMRYYVAEFANAGSD</sequence>
<reference evidence="2" key="1">
    <citation type="journal article" date="2020" name="Stud. Mycol.">
        <title>101 Dothideomycetes genomes: a test case for predicting lifestyles and emergence of pathogens.</title>
        <authorList>
            <person name="Haridas S."/>
            <person name="Albert R."/>
            <person name="Binder M."/>
            <person name="Bloem J."/>
            <person name="Labutti K."/>
            <person name="Salamov A."/>
            <person name="Andreopoulos B."/>
            <person name="Baker S."/>
            <person name="Barry K."/>
            <person name="Bills G."/>
            <person name="Bluhm B."/>
            <person name="Cannon C."/>
            <person name="Castanera R."/>
            <person name="Culley D."/>
            <person name="Daum C."/>
            <person name="Ezra D."/>
            <person name="Gonzalez J."/>
            <person name="Henrissat B."/>
            <person name="Kuo A."/>
            <person name="Liang C."/>
            <person name="Lipzen A."/>
            <person name="Lutzoni F."/>
            <person name="Magnuson J."/>
            <person name="Mondo S."/>
            <person name="Nolan M."/>
            <person name="Ohm R."/>
            <person name="Pangilinan J."/>
            <person name="Park H.-J."/>
            <person name="Ramirez L."/>
            <person name="Alfaro M."/>
            <person name="Sun H."/>
            <person name="Tritt A."/>
            <person name="Yoshinaga Y."/>
            <person name="Zwiers L.-H."/>
            <person name="Turgeon B."/>
            <person name="Goodwin S."/>
            <person name="Spatafora J."/>
            <person name="Crous P."/>
            <person name="Grigoriev I."/>
        </authorList>
    </citation>
    <scope>NUCLEOTIDE SEQUENCE</scope>
    <source>
        <strain evidence="2">CBS 121167</strain>
    </source>
</reference>
<dbReference type="RefSeq" id="XP_033399206.1">
    <property type="nucleotide sequence ID" value="XM_033535804.1"/>
</dbReference>
<protein>
    <recommendedName>
        <fullName evidence="4">DUF1770-domain-containing protein</fullName>
    </recommendedName>
</protein>
<dbReference type="OrthoDB" id="2430343at2759"/>
<dbReference type="GO" id="GO:0140580">
    <property type="term" value="F:mitochondrion autophagosome adaptor activity"/>
    <property type="evidence" value="ECO:0007669"/>
    <property type="project" value="InterPro"/>
</dbReference>
<dbReference type="EMBL" id="ML995482">
    <property type="protein sequence ID" value="KAF2143494.1"/>
    <property type="molecule type" value="Genomic_DNA"/>
</dbReference>